<dbReference type="PROSITE" id="PS51257">
    <property type="entry name" value="PROKAR_LIPOPROTEIN"/>
    <property type="match status" value="1"/>
</dbReference>
<protein>
    <recommendedName>
        <fullName evidence="2">Lipoprotein</fullName>
    </recommendedName>
</protein>
<name>A0A212K6R9_9BACT</name>
<accession>A0A212K6R9</accession>
<dbReference type="RefSeq" id="WP_296951626.1">
    <property type="nucleotide sequence ID" value="NZ_LT599021.1"/>
</dbReference>
<reference evidence="1" key="1">
    <citation type="submission" date="2016-04" db="EMBL/GenBank/DDBJ databases">
        <authorList>
            <person name="Evans L.H."/>
            <person name="Alamgir A."/>
            <person name="Owens N."/>
            <person name="Weber N.D."/>
            <person name="Virtaneva K."/>
            <person name="Barbian K."/>
            <person name="Babar A."/>
            <person name="Rosenke K."/>
        </authorList>
    </citation>
    <scope>NUCLEOTIDE SEQUENCE</scope>
    <source>
        <strain evidence="1">86-2</strain>
    </source>
</reference>
<sequence>MKTIYTILSLTILTVSGCRFQPNNSEGIIVLKHTDDTLSLSILDSYYRISKYKTVKKDDTLYIEVLSISSPDTVPKPDLIPIDTTIKYIKLQNDTIIDVQKIPFPISH</sequence>
<evidence type="ECO:0000313" key="1">
    <source>
        <dbReference type="EMBL" id="SBW07366.1"/>
    </source>
</evidence>
<dbReference type="EMBL" id="FLUL01000001">
    <property type="protein sequence ID" value="SBW07366.1"/>
    <property type="molecule type" value="Genomic_DNA"/>
</dbReference>
<dbReference type="AlphaFoldDB" id="A0A212K6R9"/>
<gene>
    <name evidence="1" type="ORF">KL86DYS2_13151</name>
</gene>
<evidence type="ECO:0008006" key="2">
    <source>
        <dbReference type="Google" id="ProtNLM"/>
    </source>
</evidence>
<organism evidence="1">
    <name type="scientific">uncultured Dysgonomonas sp</name>
    <dbReference type="NCBI Taxonomy" id="206096"/>
    <lineage>
        <taxon>Bacteria</taxon>
        <taxon>Pseudomonadati</taxon>
        <taxon>Bacteroidota</taxon>
        <taxon>Bacteroidia</taxon>
        <taxon>Bacteroidales</taxon>
        <taxon>Dysgonomonadaceae</taxon>
        <taxon>Dysgonomonas</taxon>
        <taxon>environmental samples</taxon>
    </lineage>
</organism>
<proteinExistence type="predicted"/>